<sequence>MADIHYLLANVNNQFYISDWKVIKIGNEQKIKVTPENFGSSFINEAFDIIYYQTSEEFKQLVTVDQFIEYGRSFNEDVEAYNLEMSTNLNKHLKQYLWMDNERKKVISVSFDVNNII</sequence>
<protein>
    <submittedName>
        <fullName evidence="1">Uncharacterized protein</fullName>
    </submittedName>
</protein>
<dbReference type="Proteomes" id="UP000265816">
    <property type="component" value="Unassembled WGS sequence"/>
</dbReference>
<accession>A0A398B6T6</accession>
<gene>
    <name evidence="1" type="ORF">D1970_08255</name>
</gene>
<name>A0A398B6T6_9BACI</name>
<dbReference type="EMBL" id="QWVT01000015">
    <property type="protein sequence ID" value="RID85552.1"/>
    <property type="molecule type" value="Genomic_DNA"/>
</dbReference>
<comment type="caution">
    <text evidence="1">The sequence shown here is derived from an EMBL/GenBank/DDBJ whole genome shotgun (WGS) entry which is preliminary data.</text>
</comment>
<keyword evidence="2" id="KW-1185">Reference proteome</keyword>
<organism evidence="1 2">
    <name type="scientific">Mesobacillus zeae</name>
    <dbReference type="NCBI Taxonomy" id="1917180"/>
    <lineage>
        <taxon>Bacteria</taxon>
        <taxon>Bacillati</taxon>
        <taxon>Bacillota</taxon>
        <taxon>Bacilli</taxon>
        <taxon>Bacillales</taxon>
        <taxon>Bacillaceae</taxon>
        <taxon>Mesobacillus</taxon>
    </lineage>
</organism>
<proteinExistence type="predicted"/>
<evidence type="ECO:0000313" key="2">
    <source>
        <dbReference type="Proteomes" id="UP000265816"/>
    </source>
</evidence>
<evidence type="ECO:0000313" key="1">
    <source>
        <dbReference type="EMBL" id="RID85552.1"/>
    </source>
</evidence>
<reference evidence="1 2" key="1">
    <citation type="submission" date="2018-08" db="EMBL/GenBank/DDBJ databases">
        <title>Bacillus jemisoniae sp. nov., Bacillus chryseoplanitiae sp. nov., Bacillus resnikiae sp. nov., and Bacillus frankliniae sp. nov., isolated from Viking spacecraft and associated surfaces.</title>
        <authorList>
            <person name="Seuylemezian A."/>
            <person name="Vaishampayan P."/>
        </authorList>
    </citation>
    <scope>NUCLEOTIDE SEQUENCE [LARGE SCALE GENOMIC DNA]</scope>
    <source>
        <strain evidence="1 2">JJ-247</strain>
    </source>
</reference>
<dbReference type="AlphaFoldDB" id="A0A398B6T6"/>